<feature type="region of interest" description="Disordered" evidence="1">
    <location>
        <begin position="452"/>
        <end position="471"/>
    </location>
</feature>
<feature type="compositionally biased region" description="Pro residues" evidence="1">
    <location>
        <begin position="191"/>
        <end position="202"/>
    </location>
</feature>
<dbReference type="PANTHER" id="PTHR31558">
    <property type="entry name" value="CW14 PROTEIN"/>
    <property type="match status" value="1"/>
</dbReference>
<feature type="compositionally biased region" description="Basic and acidic residues" evidence="1">
    <location>
        <begin position="489"/>
        <end position="511"/>
    </location>
</feature>
<dbReference type="Pfam" id="PF07059">
    <property type="entry name" value="EDR2_C"/>
    <property type="match status" value="1"/>
</dbReference>
<dbReference type="PANTHER" id="PTHR31558:SF3">
    <property type="entry name" value="CW14 PROTEIN"/>
    <property type="match status" value="1"/>
</dbReference>
<evidence type="ECO:0000256" key="1">
    <source>
        <dbReference type="SAM" id="MobiDB-lite"/>
    </source>
</evidence>
<evidence type="ECO:0000259" key="2">
    <source>
        <dbReference type="PROSITE" id="PS50003"/>
    </source>
</evidence>
<dbReference type="InterPro" id="IPR011993">
    <property type="entry name" value="PH-like_dom_sf"/>
</dbReference>
<comment type="caution">
    <text evidence="3">The sequence shown here is derived from an EMBL/GenBank/DDBJ whole genome shotgun (WGS) entry which is preliminary data.</text>
</comment>
<feature type="region of interest" description="Disordered" evidence="1">
    <location>
        <begin position="184"/>
        <end position="269"/>
    </location>
</feature>
<dbReference type="Gene3D" id="2.30.29.30">
    <property type="entry name" value="Pleckstrin-homology domain (PH domain)/Phosphotyrosine-binding domain (PTB)"/>
    <property type="match status" value="1"/>
</dbReference>
<accession>A0A1Z5JM82</accession>
<dbReference type="EMBL" id="BDSP01000087">
    <property type="protein sequence ID" value="GAX15117.1"/>
    <property type="molecule type" value="Genomic_DNA"/>
</dbReference>
<evidence type="ECO:0000313" key="4">
    <source>
        <dbReference type="Proteomes" id="UP000198406"/>
    </source>
</evidence>
<feature type="region of interest" description="Disordered" evidence="1">
    <location>
        <begin position="484"/>
        <end position="518"/>
    </location>
</feature>
<dbReference type="Proteomes" id="UP000198406">
    <property type="component" value="Unassembled WGS sequence"/>
</dbReference>
<dbReference type="InParanoid" id="A0A1Z5JM82"/>
<proteinExistence type="predicted"/>
<feature type="compositionally biased region" description="Basic and acidic residues" evidence="1">
    <location>
        <begin position="461"/>
        <end position="470"/>
    </location>
</feature>
<name>A0A1Z5JM82_FISSO</name>
<evidence type="ECO:0000313" key="3">
    <source>
        <dbReference type="EMBL" id="GAX15117.1"/>
    </source>
</evidence>
<keyword evidence="4" id="KW-1185">Reference proteome</keyword>
<dbReference type="SUPFAM" id="SSF50729">
    <property type="entry name" value="PH domain-like"/>
    <property type="match status" value="1"/>
</dbReference>
<dbReference type="AlphaFoldDB" id="A0A1Z5JM82"/>
<dbReference type="SMART" id="SM00233">
    <property type="entry name" value="PH"/>
    <property type="match status" value="1"/>
</dbReference>
<dbReference type="InterPro" id="IPR001849">
    <property type="entry name" value="PH_domain"/>
</dbReference>
<dbReference type="OrthoDB" id="9970435at2759"/>
<protein>
    <recommendedName>
        <fullName evidence="2">PH domain-containing protein</fullName>
    </recommendedName>
</protein>
<sequence length="941" mass="102987">MSSVPVIKREDGGEQSSSLQQLPASKTTTKLAGRQTSSGEISLVSDHKKEPPISIDPSDGLAIRESLSGEAGVSTSPSAEDEEIQLAKAMVLAMQSNPNATPDEIHAMLAKEGMQRPSFTASKESSNSQPLIPGRLMANLIANPFSSSISSAGNTFKEINWDKALKGLDDMLTEGVSKLEEVGNSLGLPNAKPPPVPPPVKTNPPEETEKPKPAGGLKRSFTGKNKSLRTPPISPVDGDKPVLTQVLSDAPTLGSLKDSKSKFESPMKPPPIRLSGLAWKRRGGMGKFSSTAAWERRRIELQGNILLYYLRDASEEITTGSDYISPTKSLSADEDQSPEGIVITKRATWLEQAAQNWIAGSDDPTAPRGYIDLVKEKATVQATTGDSGCPSPFAISIKVRGETKWKLCFDHHRSQMEWLVAITDIVVQNSVDQYNALLLQAADPAYQNETAVFRPPSVEKPPSKDNEKSHRLWMTEPYSVSSFNGGKNDAFDRDGADRSPSDGIDDSERSKMAGSETHVSPEIDVALDLANSSDRWKIPEKHLLYVFGVINVSLIYARASSTSLEGFWYLVSLANLGIYLCLSKESSQDTRLIHAKVSTIGAKGGNVKALVDGLCRGVPSVGVAGAEKTKGFVPQAGSTTVRIENPSDPPVNEKNEHFVGWKVDRGDSLLVRSHGYLSTKKKVPSPGELYDCIHMDAFESPHRYPDMGARVQLPEVKYDDGDVKKTWRAPDIFIVSIALPTDPPKLGSSSSDGGGYTITAYFRMKQKTRDILKRVTAEGYDVTSEKVGDPQKSQVNAVRLFEEWCRRAPTDGKFQSRFKIVPNAHNLKEIGMPGWIAKYNGTPFLIKRPGQTGFLFSHPELSCMEFDVSLHVFPYLAKQAICFMKESFFRKTLVTFGFVIEGRTDDELPECLIGLFQLCYPDPQYAIQAADFFSGKAQRSF</sequence>
<reference evidence="3 4" key="1">
    <citation type="journal article" date="2015" name="Plant Cell">
        <title>Oil accumulation by the oleaginous diatom Fistulifera solaris as revealed by the genome and transcriptome.</title>
        <authorList>
            <person name="Tanaka T."/>
            <person name="Maeda Y."/>
            <person name="Veluchamy A."/>
            <person name="Tanaka M."/>
            <person name="Abida H."/>
            <person name="Marechal E."/>
            <person name="Bowler C."/>
            <person name="Muto M."/>
            <person name="Sunaga Y."/>
            <person name="Tanaka M."/>
            <person name="Yoshino T."/>
            <person name="Taniguchi T."/>
            <person name="Fukuda Y."/>
            <person name="Nemoto M."/>
            <person name="Matsumoto M."/>
            <person name="Wong P.S."/>
            <person name="Aburatani S."/>
            <person name="Fujibuchi W."/>
        </authorList>
    </citation>
    <scope>NUCLEOTIDE SEQUENCE [LARGE SCALE GENOMIC DNA]</scope>
    <source>
        <strain evidence="3 4">JPCC DA0580</strain>
    </source>
</reference>
<dbReference type="PROSITE" id="PS50003">
    <property type="entry name" value="PH_DOMAIN"/>
    <property type="match status" value="1"/>
</dbReference>
<organism evidence="3 4">
    <name type="scientific">Fistulifera solaris</name>
    <name type="common">Oleaginous diatom</name>
    <dbReference type="NCBI Taxonomy" id="1519565"/>
    <lineage>
        <taxon>Eukaryota</taxon>
        <taxon>Sar</taxon>
        <taxon>Stramenopiles</taxon>
        <taxon>Ochrophyta</taxon>
        <taxon>Bacillariophyta</taxon>
        <taxon>Bacillariophyceae</taxon>
        <taxon>Bacillariophycidae</taxon>
        <taxon>Naviculales</taxon>
        <taxon>Naviculaceae</taxon>
        <taxon>Fistulifera</taxon>
    </lineage>
</organism>
<gene>
    <name evidence="3" type="ORF">FisN_12Lh189</name>
</gene>
<feature type="compositionally biased region" description="Polar residues" evidence="1">
    <location>
        <begin position="14"/>
        <end position="40"/>
    </location>
</feature>
<feature type="region of interest" description="Disordered" evidence="1">
    <location>
        <begin position="1"/>
        <end position="81"/>
    </location>
</feature>
<dbReference type="InterPro" id="IPR009769">
    <property type="entry name" value="EDR2_C"/>
</dbReference>
<feature type="domain" description="PH" evidence="2">
    <location>
        <begin position="271"/>
        <end position="427"/>
    </location>
</feature>